<dbReference type="EMBL" id="MU155162">
    <property type="protein sequence ID" value="KAF9482669.1"/>
    <property type="molecule type" value="Genomic_DNA"/>
</dbReference>
<dbReference type="PANTHER" id="PTHR43162:SF1">
    <property type="entry name" value="PRESTALK A DIFFERENTIATION PROTEIN A"/>
    <property type="match status" value="1"/>
</dbReference>
<keyword evidence="4" id="KW-0560">Oxidoreductase</keyword>
<dbReference type="SUPFAM" id="SSF51735">
    <property type="entry name" value="NAD(P)-binding Rossmann-fold domains"/>
    <property type="match status" value="1"/>
</dbReference>
<accession>A0A9P5Z9Z4</accession>
<evidence type="ECO:0000256" key="1">
    <source>
        <dbReference type="ARBA" id="ARBA00005107"/>
    </source>
</evidence>
<dbReference type="NCBIfam" id="TIGR03649">
    <property type="entry name" value="ergot_EASG"/>
    <property type="match status" value="1"/>
</dbReference>
<proteinExistence type="inferred from homology"/>
<dbReference type="OrthoDB" id="419598at2759"/>
<dbReference type="InterPro" id="IPR008030">
    <property type="entry name" value="NmrA-like"/>
</dbReference>
<evidence type="ECO:0000256" key="3">
    <source>
        <dbReference type="ARBA" id="ARBA00022589"/>
    </source>
</evidence>
<name>A0A9P5Z9Z4_9AGAR</name>
<dbReference type="Proteomes" id="UP000807469">
    <property type="component" value="Unassembled WGS sequence"/>
</dbReference>
<dbReference type="InterPro" id="IPR036291">
    <property type="entry name" value="NAD(P)-bd_dom_sf"/>
</dbReference>
<comment type="similarity">
    <text evidence="2">Belongs to the fgaFS/easG family.</text>
</comment>
<dbReference type="Gene3D" id="3.40.50.720">
    <property type="entry name" value="NAD(P)-binding Rossmann-like Domain"/>
    <property type="match status" value="1"/>
</dbReference>
<gene>
    <name evidence="6" type="ORF">BDN70DRAFT_874657</name>
</gene>
<evidence type="ECO:0000313" key="6">
    <source>
        <dbReference type="EMBL" id="KAF9482669.1"/>
    </source>
</evidence>
<evidence type="ECO:0000259" key="5">
    <source>
        <dbReference type="Pfam" id="PF05368"/>
    </source>
</evidence>
<evidence type="ECO:0000256" key="2">
    <source>
        <dbReference type="ARBA" id="ARBA00005372"/>
    </source>
</evidence>
<feature type="domain" description="NmrA-like" evidence="5">
    <location>
        <begin position="113"/>
        <end position="272"/>
    </location>
</feature>
<evidence type="ECO:0000256" key="4">
    <source>
        <dbReference type="ARBA" id="ARBA00023002"/>
    </source>
</evidence>
<dbReference type="PANTHER" id="PTHR43162">
    <property type="match status" value="1"/>
</dbReference>
<protein>
    <submittedName>
        <fullName evidence="6">NAD(P)-binding protein</fullName>
    </submittedName>
</protein>
<organism evidence="6 7">
    <name type="scientific">Pholiota conissans</name>
    <dbReference type="NCBI Taxonomy" id="109636"/>
    <lineage>
        <taxon>Eukaryota</taxon>
        <taxon>Fungi</taxon>
        <taxon>Dikarya</taxon>
        <taxon>Basidiomycota</taxon>
        <taxon>Agaricomycotina</taxon>
        <taxon>Agaricomycetes</taxon>
        <taxon>Agaricomycetidae</taxon>
        <taxon>Agaricales</taxon>
        <taxon>Agaricineae</taxon>
        <taxon>Strophariaceae</taxon>
        <taxon>Pholiota</taxon>
    </lineage>
</organism>
<comment type="pathway">
    <text evidence="1">Alkaloid biosynthesis; ergot alkaloid biosynthesis.</text>
</comment>
<dbReference type="Pfam" id="PF05368">
    <property type="entry name" value="NmrA"/>
    <property type="match status" value="1"/>
</dbReference>
<keyword evidence="3" id="KW-0017">Alkaloid metabolism</keyword>
<dbReference type="AlphaFoldDB" id="A0A9P5Z9Z4"/>
<comment type="caution">
    <text evidence="6">The sequence shown here is derived from an EMBL/GenBank/DDBJ whole genome shotgun (WGS) entry which is preliminary data.</text>
</comment>
<dbReference type="Gene3D" id="3.90.25.10">
    <property type="entry name" value="UDP-galactose 4-epimerase, domain 1"/>
    <property type="match status" value="1"/>
</dbReference>
<keyword evidence="7" id="KW-1185">Reference proteome</keyword>
<dbReference type="GO" id="GO:0016491">
    <property type="term" value="F:oxidoreductase activity"/>
    <property type="evidence" value="ECO:0007669"/>
    <property type="project" value="UniProtKB-KW"/>
</dbReference>
<sequence length="282" mass="31237">MTILVTGGRGKTGIALSKLLHEAKLPFVIASRSGQAPAPYKAVTFDWTDPTTYENPFKADPNIDRIYVVGPEGVYDALPAVKPFINFARTKGVKRFVLLSASQLEAGTPFLGTVHQYLIDIGVEYAVLRPTWFQQNFGASFLGAIRDSNQTFSATGEGRIPFVSTEDIAQIALEALTAEPSLNKDILVFGPELFSHDEVAKLFSSILGREITHMKISIEALEKIFAGFGVSQQYAEGYASMENNVSLGLEEKLFNSIDRQKYIGKHTLEEYIKAHRDLWIKQ</sequence>
<reference evidence="6" key="1">
    <citation type="submission" date="2020-11" db="EMBL/GenBank/DDBJ databases">
        <authorList>
            <consortium name="DOE Joint Genome Institute"/>
            <person name="Ahrendt S."/>
            <person name="Riley R."/>
            <person name="Andreopoulos W."/>
            <person name="Labutti K."/>
            <person name="Pangilinan J."/>
            <person name="Ruiz-Duenas F.J."/>
            <person name="Barrasa J.M."/>
            <person name="Sanchez-Garcia M."/>
            <person name="Camarero S."/>
            <person name="Miyauchi S."/>
            <person name="Serrano A."/>
            <person name="Linde D."/>
            <person name="Babiker R."/>
            <person name="Drula E."/>
            <person name="Ayuso-Fernandez I."/>
            <person name="Pacheco R."/>
            <person name="Padilla G."/>
            <person name="Ferreira P."/>
            <person name="Barriuso J."/>
            <person name="Kellner H."/>
            <person name="Castanera R."/>
            <person name="Alfaro M."/>
            <person name="Ramirez L."/>
            <person name="Pisabarro A.G."/>
            <person name="Kuo A."/>
            <person name="Tritt A."/>
            <person name="Lipzen A."/>
            <person name="He G."/>
            <person name="Yan M."/>
            <person name="Ng V."/>
            <person name="Cullen D."/>
            <person name="Martin F."/>
            <person name="Rosso M.-N."/>
            <person name="Henrissat B."/>
            <person name="Hibbett D."/>
            <person name="Martinez A.T."/>
            <person name="Grigoriev I.V."/>
        </authorList>
    </citation>
    <scope>NUCLEOTIDE SEQUENCE</scope>
    <source>
        <strain evidence="6">CIRM-BRFM 674</strain>
    </source>
</reference>
<dbReference type="InterPro" id="IPR019901">
    <property type="entry name" value="Ergot_alkaloid_biosynthesis"/>
</dbReference>
<evidence type="ECO:0000313" key="7">
    <source>
        <dbReference type="Proteomes" id="UP000807469"/>
    </source>
</evidence>
<dbReference type="GO" id="GO:0009820">
    <property type="term" value="P:alkaloid metabolic process"/>
    <property type="evidence" value="ECO:0007669"/>
    <property type="project" value="UniProtKB-KW"/>
</dbReference>
<dbReference type="InterPro" id="IPR051604">
    <property type="entry name" value="Ergot_Alk_Oxidoreductase"/>
</dbReference>